<proteinExistence type="predicted"/>
<evidence type="ECO:0000313" key="1">
    <source>
        <dbReference type="EMBL" id="ERF68656.1"/>
    </source>
</evidence>
<gene>
    <name evidence="1" type="ORF">EPUS_05717</name>
</gene>
<dbReference type="RefSeq" id="XP_007805640.1">
    <property type="nucleotide sequence ID" value="XM_007807449.1"/>
</dbReference>
<evidence type="ECO:0000313" key="2">
    <source>
        <dbReference type="Proteomes" id="UP000019373"/>
    </source>
</evidence>
<dbReference type="Proteomes" id="UP000019373">
    <property type="component" value="Unassembled WGS sequence"/>
</dbReference>
<dbReference type="AlphaFoldDB" id="U1GAG6"/>
<dbReference type="HOGENOM" id="CLU_1660749_0_0_1"/>
<reference evidence="2" key="1">
    <citation type="journal article" date="2014" name="BMC Genomics">
        <title>Genome characteristics reveal the impact of lichenization on lichen-forming fungus Endocarpon pusillum Hedwig (Verrucariales, Ascomycota).</title>
        <authorList>
            <person name="Wang Y.-Y."/>
            <person name="Liu B."/>
            <person name="Zhang X.-Y."/>
            <person name="Zhou Q.-M."/>
            <person name="Zhang T."/>
            <person name="Li H."/>
            <person name="Yu Y.-F."/>
            <person name="Zhang X.-L."/>
            <person name="Hao X.-Y."/>
            <person name="Wang M."/>
            <person name="Wang L."/>
            <person name="Wei J.-C."/>
        </authorList>
    </citation>
    <scope>NUCLEOTIDE SEQUENCE [LARGE SCALE GENOMIC DNA]</scope>
    <source>
        <strain evidence="2">Z07020 / HMAS-L-300199</strain>
    </source>
</reference>
<protein>
    <submittedName>
        <fullName evidence="1">Uncharacterized protein</fullName>
    </submittedName>
</protein>
<dbReference type="GeneID" id="19240665"/>
<dbReference type="EMBL" id="KE721500">
    <property type="protein sequence ID" value="ERF68656.1"/>
    <property type="molecule type" value="Genomic_DNA"/>
</dbReference>
<accession>U1GAG6</accession>
<sequence length="159" mass="17340">MSMIDNMNENNNGFTLVTVHNCTIEVPPWYTVSHIVYGKVAGRDGRMYIRMNLPRNDIMVKIVSSSASECLVLVLDANKTQSTGENATTLVINDNGNNKVVDDPMKMVEIKGGTTITCESLLAVKVLDASDVVIELANTTEDEVGLCTCLLQTIESVLE</sequence>
<name>U1GAG6_ENDPU</name>
<keyword evidence="2" id="KW-1185">Reference proteome</keyword>
<organism evidence="1 2">
    <name type="scientific">Endocarpon pusillum (strain Z07020 / HMAS-L-300199)</name>
    <name type="common">Lichen-forming fungus</name>
    <dbReference type="NCBI Taxonomy" id="1263415"/>
    <lineage>
        <taxon>Eukaryota</taxon>
        <taxon>Fungi</taxon>
        <taxon>Dikarya</taxon>
        <taxon>Ascomycota</taxon>
        <taxon>Pezizomycotina</taxon>
        <taxon>Eurotiomycetes</taxon>
        <taxon>Chaetothyriomycetidae</taxon>
        <taxon>Verrucariales</taxon>
        <taxon>Verrucariaceae</taxon>
        <taxon>Endocarpon</taxon>
    </lineage>
</organism>